<sequence length="408" mass="48316">MPLFRYKTRDSDPPTQINYSRKLFRDLLKSKHTAKRRTSKEDRKLLRGRRKCFCGIRFENKDIRFKRQRTWKSRPSTASRRPMTVHRHEGHQHRPSCSHSHERGHKHGPGCSHPNEDEGHQRRPSCSYSHEHEEHQHGPGCSHSHEHKEHRQRPSCSHSHTVHRHSHKGDTCCPPSKKRREYQDSKCHKKLHSRYHAPPSYSDFDSDLDSNSDSDSEPESPTIEDDPNERKIHMYVGKIDPNSVHFNPKIIEVPRELLARSKPLRDYVSKYTPPDHWPRSPELDLYALRMYTEYIIHGRILTLGQFKKRREKRGERRSEEKNKKCGWKKYWPILNAHILGIMIGDEDFADHALEYLSRKLRTDQKADMQTIKHVFKAGVSSQLKRFTVEKFIEARRTDPKENNFGISH</sequence>
<dbReference type="AlphaFoldDB" id="A0A9P4N9D4"/>
<dbReference type="EMBL" id="ML986584">
    <property type="protein sequence ID" value="KAF2269028.1"/>
    <property type="molecule type" value="Genomic_DNA"/>
</dbReference>
<organism evidence="2 3">
    <name type="scientific">Lojkania enalia</name>
    <dbReference type="NCBI Taxonomy" id="147567"/>
    <lineage>
        <taxon>Eukaryota</taxon>
        <taxon>Fungi</taxon>
        <taxon>Dikarya</taxon>
        <taxon>Ascomycota</taxon>
        <taxon>Pezizomycotina</taxon>
        <taxon>Dothideomycetes</taxon>
        <taxon>Pleosporomycetidae</taxon>
        <taxon>Pleosporales</taxon>
        <taxon>Pleosporales incertae sedis</taxon>
        <taxon>Lojkania</taxon>
    </lineage>
</organism>
<comment type="caution">
    <text evidence="2">The sequence shown here is derived from an EMBL/GenBank/DDBJ whole genome shotgun (WGS) entry which is preliminary data.</text>
</comment>
<proteinExistence type="predicted"/>
<protein>
    <submittedName>
        <fullName evidence="2">Uncharacterized protein</fullName>
    </submittedName>
</protein>
<name>A0A9P4N9D4_9PLEO</name>
<gene>
    <name evidence="2" type="ORF">CC78DRAFT_606942</name>
</gene>
<keyword evidence="3" id="KW-1185">Reference proteome</keyword>
<dbReference type="Proteomes" id="UP000800093">
    <property type="component" value="Unassembled WGS sequence"/>
</dbReference>
<evidence type="ECO:0000313" key="3">
    <source>
        <dbReference type="Proteomes" id="UP000800093"/>
    </source>
</evidence>
<feature type="compositionally biased region" description="Acidic residues" evidence="1">
    <location>
        <begin position="204"/>
        <end position="227"/>
    </location>
</feature>
<reference evidence="3" key="1">
    <citation type="journal article" date="2020" name="Stud. Mycol.">
        <title>101 Dothideomycetes genomes: A test case for predicting lifestyles and emergence of pathogens.</title>
        <authorList>
            <person name="Haridas S."/>
            <person name="Albert R."/>
            <person name="Binder M."/>
            <person name="Bloem J."/>
            <person name="LaButti K."/>
            <person name="Salamov A."/>
            <person name="Andreopoulos B."/>
            <person name="Baker S."/>
            <person name="Barry K."/>
            <person name="Bills G."/>
            <person name="Bluhm B."/>
            <person name="Cannon C."/>
            <person name="Castanera R."/>
            <person name="Culley D."/>
            <person name="Daum C."/>
            <person name="Ezra D."/>
            <person name="Gonzalez J."/>
            <person name="Henrissat B."/>
            <person name="Kuo A."/>
            <person name="Liang C."/>
            <person name="Lipzen A."/>
            <person name="Lutzoni F."/>
            <person name="Magnuson J."/>
            <person name="Mondo S."/>
            <person name="Nolan M."/>
            <person name="Ohm R."/>
            <person name="Pangilinan J."/>
            <person name="Park H.-J."/>
            <person name="Ramirez L."/>
            <person name="Alfaro M."/>
            <person name="Sun H."/>
            <person name="Tritt A."/>
            <person name="Yoshinaga Y."/>
            <person name="Zwiers L.-H."/>
            <person name="Turgeon B."/>
            <person name="Goodwin S."/>
            <person name="Spatafora J."/>
            <person name="Crous P."/>
            <person name="Grigoriev I."/>
        </authorList>
    </citation>
    <scope>NUCLEOTIDE SEQUENCE [LARGE SCALE GENOMIC DNA]</scope>
    <source>
        <strain evidence="3">CBS 304.66</strain>
    </source>
</reference>
<feature type="compositionally biased region" description="Basic residues" evidence="1">
    <location>
        <begin position="83"/>
        <end position="108"/>
    </location>
</feature>
<evidence type="ECO:0000256" key="1">
    <source>
        <dbReference type="SAM" id="MobiDB-lite"/>
    </source>
</evidence>
<accession>A0A9P4N9D4</accession>
<dbReference type="OrthoDB" id="3791417at2759"/>
<evidence type="ECO:0000313" key="2">
    <source>
        <dbReference type="EMBL" id="KAF2269028.1"/>
    </source>
</evidence>
<feature type="compositionally biased region" description="Basic and acidic residues" evidence="1">
    <location>
        <begin position="129"/>
        <end position="149"/>
    </location>
</feature>
<feature type="region of interest" description="Disordered" evidence="1">
    <location>
        <begin position="68"/>
        <end position="229"/>
    </location>
</feature>